<accession>A0A5D8QBK3</accession>
<dbReference type="SUPFAM" id="SSF56300">
    <property type="entry name" value="Metallo-dependent phosphatases"/>
    <property type="match status" value="1"/>
</dbReference>
<evidence type="ECO:0000313" key="6">
    <source>
        <dbReference type="EMBL" id="TZE81524.1"/>
    </source>
</evidence>
<dbReference type="SUPFAM" id="SSF55383">
    <property type="entry name" value="Copper amine oxidase, domain N"/>
    <property type="match status" value="1"/>
</dbReference>
<dbReference type="Pfam" id="PF00149">
    <property type="entry name" value="Metallophos"/>
    <property type="match status" value="1"/>
</dbReference>
<evidence type="ECO:0000259" key="4">
    <source>
        <dbReference type="Pfam" id="PF07833"/>
    </source>
</evidence>
<dbReference type="PANTHER" id="PTHR45867">
    <property type="entry name" value="PURPLE ACID PHOSPHATASE"/>
    <property type="match status" value="1"/>
</dbReference>
<comment type="caution">
    <text evidence="6">The sequence shown here is derived from an EMBL/GenBank/DDBJ whole genome shotgun (WGS) entry which is preliminary data.</text>
</comment>
<dbReference type="Gene3D" id="2.60.40.380">
    <property type="entry name" value="Purple acid phosphatase-like, N-terminal"/>
    <property type="match status" value="1"/>
</dbReference>
<dbReference type="Gene3D" id="3.30.457.10">
    <property type="entry name" value="Copper amine oxidase-like, N-terminal domain"/>
    <property type="match status" value="1"/>
</dbReference>
<dbReference type="Gene3D" id="3.60.21.10">
    <property type="match status" value="1"/>
</dbReference>
<organism evidence="6 7">
    <name type="scientific">Calorimonas adulescens</name>
    <dbReference type="NCBI Taxonomy" id="2606906"/>
    <lineage>
        <taxon>Bacteria</taxon>
        <taxon>Bacillati</taxon>
        <taxon>Bacillota</taxon>
        <taxon>Clostridia</taxon>
        <taxon>Thermoanaerobacterales</taxon>
        <taxon>Thermoanaerobacteraceae</taxon>
        <taxon>Calorimonas</taxon>
    </lineage>
</organism>
<keyword evidence="1 2" id="KW-0732">Signal</keyword>
<proteinExistence type="predicted"/>
<feature type="domain" description="Purple acid phosphatase N-terminal" evidence="5">
    <location>
        <begin position="36"/>
        <end position="132"/>
    </location>
</feature>
<dbReference type="InterPro" id="IPR012854">
    <property type="entry name" value="Cu_amine_oxidase-like_N"/>
</dbReference>
<name>A0A5D8QBK3_9THEO</name>
<feature type="signal peptide" evidence="2">
    <location>
        <begin position="1"/>
        <end position="26"/>
    </location>
</feature>
<dbReference type="SUPFAM" id="SSF49363">
    <property type="entry name" value="Purple acid phosphatase, N-terminal domain"/>
    <property type="match status" value="1"/>
</dbReference>
<dbReference type="PANTHER" id="PTHR45867:SF3">
    <property type="entry name" value="ACID PHOSPHATASE TYPE 7"/>
    <property type="match status" value="1"/>
</dbReference>
<reference evidence="6 7" key="1">
    <citation type="submission" date="2019-08" db="EMBL/GenBank/DDBJ databases">
        <title>Calorimonas adulescens gen. nov., sp. nov., an anaerobic thermophilic bacterium from Sakhalin hot spring.</title>
        <authorList>
            <person name="Khomyakova M.A."/>
            <person name="Merkel A.Y."/>
            <person name="Novikov A."/>
            <person name="Bonch-Osmolovskaya E.A."/>
            <person name="Slobodkin A.I."/>
        </authorList>
    </citation>
    <scope>NUCLEOTIDE SEQUENCE [LARGE SCALE GENOMIC DNA]</scope>
    <source>
        <strain evidence="6 7">A05MB</strain>
    </source>
</reference>
<dbReference type="InterPro" id="IPR015914">
    <property type="entry name" value="PAPs_N"/>
</dbReference>
<dbReference type="Pfam" id="PF07833">
    <property type="entry name" value="Cu_amine_oxidN1"/>
    <property type="match status" value="1"/>
</dbReference>
<dbReference type="InterPro" id="IPR008963">
    <property type="entry name" value="Purple_acid_Pase-like_N"/>
</dbReference>
<dbReference type="InterPro" id="IPR004843">
    <property type="entry name" value="Calcineurin-like_PHP"/>
</dbReference>
<dbReference type="RefSeq" id="WP_149545677.1">
    <property type="nucleotide sequence ID" value="NZ_VTPS01000013.1"/>
</dbReference>
<dbReference type="GO" id="GO:0046872">
    <property type="term" value="F:metal ion binding"/>
    <property type="evidence" value="ECO:0007669"/>
    <property type="project" value="InterPro"/>
</dbReference>
<dbReference type="GO" id="GO:0003993">
    <property type="term" value="F:acid phosphatase activity"/>
    <property type="evidence" value="ECO:0007669"/>
    <property type="project" value="InterPro"/>
</dbReference>
<sequence>MRRHLSVFLAMIMVMTLLFIPAADFAASPTGAGIIPDHVTLTWTDDPATTQTITWRTDTAVKSGIVEYARESDASQFPGNALTVKATTREFSTDLGDINIHTATITGLVPGTRYVYRVGDGTNWSEVFTFTTETDKTDSFKFLIFGDSQSGNVSNPEYGPWKQTVQNAFKANPDAKFIMNMGDFVEQGQNYVHWNNWFDGAKGVIDNVPEMGPHGNHETYNKTGPSSKPVDWLAQFPMPQNGPEGLKGEVFSFDYGDAHFVILDSQLEEEEASSGDIIKVQADWLENDLKNTDKTWKFVFFHKTPYYSKATRTNEYIKQVFQPILDKYHADVVFNGHDHNIARTYPINNDEFVAKPSQGTVYYVTGRSGNKYYDDVSQKVWDAFFYDPQDQPNYLVAEVNDDKFTVTAYKMDGTLIDRYTIDKATDTDNPKTVLPPKYNKTRLVVYGNMLNQPLMASTPTQINGKWYVPLRGFVTYLGCTVDWVPEGYVKVVDGKSTVNIWTNEKKAIVDGKDVSITDGIVNNNGVTMISTDDINVLFGMTSKYDSNTNMLMLTK</sequence>
<dbReference type="AlphaFoldDB" id="A0A5D8QBK3"/>
<dbReference type="InterPro" id="IPR029052">
    <property type="entry name" value="Metallo-depent_PP-like"/>
</dbReference>
<evidence type="ECO:0000256" key="2">
    <source>
        <dbReference type="SAM" id="SignalP"/>
    </source>
</evidence>
<evidence type="ECO:0000256" key="1">
    <source>
        <dbReference type="ARBA" id="ARBA00022729"/>
    </source>
</evidence>
<feature type="domain" description="Copper amine oxidase-like N-terminal" evidence="4">
    <location>
        <begin position="455"/>
        <end position="551"/>
    </location>
</feature>
<feature type="chain" id="PRO_5022674461" evidence="2">
    <location>
        <begin position="27"/>
        <end position="555"/>
    </location>
</feature>
<keyword evidence="7" id="KW-1185">Reference proteome</keyword>
<evidence type="ECO:0000259" key="5">
    <source>
        <dbReference type="Pfam" id="PF16656"/>
    </source>
</evidence>
<evidence type="ECO:0000313" key="7">
    <source>
        <dbReference type="Proteomes" id="UP000322976"/>
    </source>
</evidence>
<protein>
    <submittedName>
        <fullName evidence="6">Metallophosphoesterase</fullName>
    </submittedName>
</protein>
<dbReference type="Pfam" id="PF16656">
    <property type="entry name" value="Pur_ac_phosph_N"/>
    <property type="match status" value="1"/>
</dbReference>
<evidence type="ECO:0000259" key="3">
    <source>
        <dbReference type="Pfam" id="PF00149"/>
    </source>
</evidence>
<dbReference type="InterPro" id="IPR036582">
    <property type="entry name" value="Mao_N_sf"/>
</dbReference>
<dbReference type="EMBL" id="VTPS01000013">
    <property type="protein sequence ID" value="TZE81524.1"/>
    <property type="molecule type" value="Genomic_DNA"/>
</dbReference>
<feature type="domain" description="Calcineurin-like phosphoesterase" evidence="3">
    <location>
        <begin position="140"/>
        <end position="339"/>
    </location>
</feature>
<dbReference type="CDD" id="cd00063">
    <property type="entry name" value="FN3"/>
    <property type="match status" value="1"/>
</dbReference>
<dbReference type="InterPro" id="IPR003961">
    <property type="entry name" value="FN3_dom"/>
</dbReference>
<dbReference type="Proteomes" id="UP000322976">
    <property type="component" value="Unassembled WGS sequence"/>
</dbReference>
<gene>
    <name evidence="6" type="ORF">FWJ32_09290</name>
</gene>